<dbReference type="EMBL" id="BGPR01000038">
    <property type="protein sequence ID" value="GBL84620.1"/>
    <property type="molecule type" value="Genomic_DNA"/>
</dbReference>
<protein>
    <submittedName>
        <fullName evidence="1">Uncharacterized protein</fullName>
    </submittedName>
</protein>
<gene>
    <name evidence="1" type="ORF">AVEN_191081_1</name>
</gene>
<evidence type="ECO:0000313" key="1">
    <source>
        <dbReference type="EMBL" id="GBL84620.1"/>
    </source>
</evidence>
<organism evidence="1 2">
    <name type="scientific">Araneus ventricosus</name>
    <name type="common">Orbweaver spider</name>
    <name type="synonym">Epeira ventricosa</name>
    <dbReference type="NCBI Taxonomy" id="182803"/>
    <lineage>
        <taxon>Eukaryota</taxon>
        <taxon>Metazoa</taxon>
        <taxon>Ecdysozoa</taxon>
        <taxon>Arthropoda</taxon>
        <taxon>Chelicerata</taxon>
        <taxon>Arachnida</taxon>
        <taxon>Araneae</taxon>
        <taxon>Araneomorphae</taxon>
        <taxon>Entelegynae</taxon>
        <taxon>Araneoidea</taxon>
        <taxon>Araneidae</taxon>
        <taxon>Araneus</taxon>
    </lineage>
</organism>
<reference evidence="1 2" key="1">
    <citation type="journal article" date="2019" name="Sci. Rep.">
        <title>Orb-weaving spider Araneus ventricosus genome elucidates the spidroin gene catalogue.</title>
        <authorList>
            <person name="Kono N."/>
            <person name="Nakamura H."/>
            <person name="Ohtoshi R."/>
            <person name="Moran D.A.P."/>
            <person name="Shinohara A."/>
            <person name="Yoshida Y."/>
            <person name="Fujiwara M."/>
            <person name="Mori M."/>
            <person name="Tomita M."/>
            <person name="Arakawa K."/>
        </authorList>
    </citation>
    <scope>NUCLEOTIDE SEQUENCE [LARGE SCALE GENOMIC DNA]</scope>
</reference>
<dbReference type="Proteomes" id="UP000499080">
    <property type="component" value="Unassembled WGS sequence"/>
</dbReference>
<comment type="caution">
    <text evidence="1">The sequence shown here is derived from an EMBL/GenBank/DDBJ whole genome shotgun (WGS) entry which is preliminary data.</text>
</comment>
<sequence>MTIQDPRCSFSSAKVEEIKVRSEKPVFNDVDMNVGPCSFILHMLKLFKVKNSINFPPRRSSRIISSLKLSTVKITSDDIRTSIKFVVVELINGTVDVVVEREVNAAQI</sequence>
<evidence type="ECO:0000313" key="2">
    <source>
        <dbReference type="Proteomes" id="UP000499080"/>
    </source>
</evidence>
<proteinExistence type="predicted"/>
<name>A0A4Y2AXP1_ARAVE</name>
<keyword evidence="2" id="KW-1185">Reference proteome</keyword>
<dbReference type="AlphaFoldDB" id="A0A4Y2AXP1"/>
<accession>A0A4Y2AXP1</accession>